<organism evidence="2 3">
    <name type="scientific">Cyanobacterium stanieri LEGE 03274</name>
    <dbReference type="NCBI Taxonomy" id="1828756"/>
    <lineage>
        <taxon>Bacteria</taxon>
        <taxon>Bacillati</taxon>
        <taxon>Cyanobacteriota</taxon>
        <taxon>Cyanophyceae</taxon>
        <taxon>Oscillatoriophycideae</taxon>
        <taxon>Chroococcales</taxon>
        <taxon>Geminocystaceae</taxon>
        <taxon>Cyanobacterium</taxon>
    </lineage>
</organism>
<accession>A0ABR9V0Y8</accession>
<feature type="compositionally biased region" description="Acidic residues" evidence="1">
    <location>
        <begin position="168"/>
        <end position="190"/>
    </location>
</feature>
<feature type="compositionally biased region" description="Basic and acidic residues" evidence="1">
    <location>
        <begin position="76"/>
        <end position="85"/>
    </location>
</feature>
<feature type="compositionally biased region" description="Low complexity" evidence="1">
    <location>
        <begin position="100"/>
        <end position="117"/>
    </location>
</feature>
<comment type="caution">
    <text evidence="2">The sequence shown here is derived from an EMBL/GenBank/DDBJ whole genome shotgun (WGS) entry which is preliminary data.</text>
</comment>
<feature type="region of interest" description="Disordered" evidence="1">
    <location>
        <begin position="58"/>
        <end position="190"/>
    </location>
</feature>
<protein>
    <submittedName>
        <fullName evidence="2">Transposase</fullName>
    </submittedName>
</protein>
<dbReference type="EMBL" id="JADEWC010000003">
    <property type="protein sequence ID" value="MBE9221550.1"/>
    <property type="molecule type" value="Genomic_DNA"/>
</dbReference>
<reference evidence="2 3" key="1">
    <citation type="submission" date="2020-10" db="EMBL/GenBank/DDBJ databases">
        <authorList>
            <person name="Castelo-Branco R."/>
            <person name="Eusebio N."/>
            <person name="Adriana R."/>
            <person name="Vieira A."/>
            <person name="Brugerolle De Fraissinette N."/>
            <person name="Rezende De Castro R."/>
            <person name="Schneider M.P."/>
            <person name="Vasconcelos V."/>
            <person name="Leao P.N."/>
        </authorList>
    </citation>
    <scope>NUCLEOTIDE SEQUENCE [LARGE SCALE GENOMIC DNA]</scope>
    <source>
        <strain evidence="2 3">LEGE 03274</strain>
    </source>
</reference>
<evidence type="ECO:0000256" key="1">
    <source>
        <dbReference type="SAM" id="MobiDB-lite"/>
    </source>
</evidence>
<gene>
    <name evidence="2" type="ORF">IQ215_02460</name>
</gene>
<proteinExistence type="predicted"/>
<dbReference type="RefSeq" id="WP_193799740.1">
    <property type="nucleotide sequence ID" value="NZ_JADEWC010000003.1"/>
</dbReference>
<feature type="compositionally biased region" description="Basic and acidic residues" evidence="1">
    <location>
        <begin position="118"/>
        <end position="128"/>
    </location>
</feature>
<evidence type="ECO:0000313" key="2">
    <source>
        <dbReference type="EMBL" id="MBE9221550.1"/>
    </source>
</evidence>
<name>A0ABR9V0Y8_9CHRO</name>
<keyword evidence="3" id="KW-1185">Reference proteome</keyword>
<dbReference type="Proteomes" id="UP000654604">
    <property type="component" value="Unassembled WGS sequence"/>
</dbReference>
<sequence>MSPRKLSEGDRTEILDLYRNTDATSSTLADRYGVSNSTVSRFLKMSLSQEEYDSLIQQKRLARSNSNNSKKKTKNVKSEQSKKESPTTNQQKLEIEEVQENQTTTNPEQEETPSTTEKNPEETVEKPILKTKKTPDNPPDSQPTNIDEDDEDDDNKNLESVNTAQEMFGEEIVEEEDDEDEEDDFEEEETEIKIEVRELIVLPLSQAKFNRNCYLAIDRTAELMTRPLKDFAELGNIPQEEINQKTLPIFENHRVAKRFCDRRGKVIKVPDTRIIEKTVSCLQSKGISRVLMNGKVFKLNE</sequence>
<evidence type="ECO:0000313" key="3">
    <source>
        <dbReference type="Proteomes" id="UP000654604"/>
    </source>
</evidence>